<dbReference type="Proteomes" id="UP000282832">
    <property type="component" value="Unassembled WGS sequence"/>
</dbReference>
<dbReference type="InterPro" id="IPR004155">
    <property type="entry name" value="PBS_lyase_HEAT"/>
</dbReference>
<evidence type="ECO:0000256" key="4">
    <source>
        <dbReference type="PROSITE-ProRule" id="PRU00433"/>
    </source>
</evidence>
<dbReference type="Gene3D" id="1.10.760.10">
    <property type="entry name" value="Cytochrome c-like domain"/>
    <property type="match status" value="1"/>
</dbReference>
<dbReference type="SMART" id="SM00567">
    <property type="entry name" value="EZ_HEAT"/>
    <property type="match status" value="4"/>
</dbReference>
<evidence type="ECO:0000256" key="5">
    <source>
        <dbReference type="SAM" id="SignalP"/>
    </source>
</evidence>
<dbReference type="SUPFAM" id="SSF101898">
    <property type="entry name" value="NHL repeat"/>
    <property type="match status" value="1"/>
</dbReference>
<dbReference type="OrthoDB" id="9808161at2"/>
<evidence type="ECO:0000313" key="7">
    <source>
        <dbReference type="EMBL" id="RVU26568.1"/>
    </source>
</evidence>
<dbReference type="Pfam" id="PF13646">
    <property type="entry name" value="HEAT_2"/>
    <property type="match status" value="1"/>
</dbReference>
<dbReference type="EMBL" id="SACY01000001">
    <property type="protein sequence ID" value="RVU26568.1"/>
    <property type="molecule type" value="Genomic_DNA"/>
</dbReference>
<feature type="signal peptide" evidence="5">
    <location>
        <begin position="1"/>
        <end position="27"/>
    </location>
</feature>
<evidence type="ECO:0000256" key="1">
    <source>
        <dbReference type="ARBA" id="ARBA00022617"/>
    </source>
</evidence>
<proteinExistence type="predicted"/>
<keyword evidence="2 4" id="KW-0479">Metal-binding</keyword>
<dbReference type="Gene3D" id="1.25.10.10">
    <property type="entry name" value="Leucine-rich Repeat Variant"/>
    <property type="match status" value="3"/>
</dbReference>
<dbReference type="AlphaFoldDB" id="A0A437PWJ4"/>
<dbReference type="PROSITE" id="PS51007">
    <property type="entry name" value="CYTC"/>
    <property type="match status" value="1"/>
</dbReference>
<dbReference type="SUPFAM" id="SSF48371">
    <property type="entry name" value="ARM repeat"/>
    <property type="match status" value="2"/>
</dbReference>
<dbReference type="InterPro" id="IPR036909">
    <property type="entry name" value="Cyt_c-like_dom_sf"/>
</dbReference>
<comment type="caution">
    <text evidence="7">The sequence shown here is derived from an EMBL/GenBank/DDBJ whole genome shotgun (WGS) entry which is preliminary data.</text>
</comment>
<keyword evidence="8" id="KW-1185">Reference proteome</keyword>
<dbReference type="SUPFAM" id="SSF46626">
    <property type="entry name" value="Cytochrome c"/>
    <property type="match status" value="1"/>
</dbReference>
<protein>
    <submittedName>
        <fullName evidence="7">C-type cytochrome</fullName>
    </submittedName>
</protein>
<organism evidence="7 8">
    <name type="scientific">Sandaracinomonas limnophila</name>
    <dbReference type="NCBI Taxonomy" id="1862386"/>
    <lineage>
        <taxon>Bacteria</taxon>
        <taxon>Pseudomonadati</taxon>
        <taxon>Bacteroidota</taxon>
        <taxon>Cytophagia</taxon>
        <taxon>Cytophagales</taxon>
        <taxon>Flectobacillaceae</taxon>
        <taxon>Sandaracinomonas</taxon>
    </lineage>
</organism>
<keyword evidence="3 4" id="KW-0408">Iron</keyword>
<dbReference type="GO" id="GO:0020037">
    <property type="term" value="F:heme binding"/>
    <property type="evidence" value="ECO:0007669"/>
    <property type="project" value="InterPro"/>
</dbReference>
<accession>A0A437PWJ4</accession>
<keyword evidence="1 4" id="KW-0349">Heme</keyword>
<evidence type="ECO:0000256" key="2">
    <source>
        <dbReference type="ARBA" id="ARBA00022723"/>
    </source>
</evidence>
<reference evidence="7 8" key="1">
    <citation type="submission" date="2019-01" db="EMBL/GenBank/DDBJ databases">
        <authorList>
            <person name="Chen W.-M."/>
        </authorList>
    </citation>
    <scope>NUCLEOTIDE SEQUENCE [LARGE SCALE GENOMIC DNA]</scope>
    <source>
        <strain evidence="7 8">FSY-15</strain>
    </source>
</reference>
<feature type="domain" description="Cytochrome c" evidence="6">
    <location>
        <begin position="998"/>
        <end position="1134"/>
    </location>
</feature>
<dbReference type="PANTHER" id="PTHR33546:SF1">
    <property type="entry name" value="LARGE, MULTIFUNCTIONAL SECRETED PROTEIN"/>
    <property type="match status" value="1"/>
</dbReference>
<evidence type="ECO:0000313" key="8">
    <source>
        <dbReference type="Proteomes" id="UP000282832"/>
    </source>
</evidence>
<dbReference type="NCBIfam" id="TIGR02603">
    <property type="entry name" value="CxxCH_TIGR02603"/>
    <property type="match status" value="1"/>
</dbReference>
<dbReference type="Gene3D" id="2.120.10.30">
    <property type="entry name" value="TolB, C-terminal domain"/>
    <property type="match status" value="1"/>
</dbReference>
<keyword evidence="5" id="KW-0732">Signal</keyword>
<dbReference type="GO" id="GO:0046872">
    <property type="term" value="F:metal ion binding"/>
    <property type="evidence" value="ECO:0007669"/>
    <property type="project" value="UniProtKB-KW"/>
</dbReference>
<name>A0A437PWJ4_9BACT</name>
<evidence type="ECO:0000259" key="6">
    <source>
        <dbReference type="PROSITE" id="PS51007"/>
    </source>
</evidence>
<dbReference type="InterPro" id="IPR011042">
    <property type="entry name" value="6-blade_b-propeller_TolB-like"/>
</dbReference>
<dbReference type="InterPro" id="IPR016024">
    <property type="entry name" value="ARM-type_fold"/>
</dbReference>
<dbReference type="InterPro" id="IPR013427">
    <property type="entry name" value="Haem-bd_dom_put"/>
</dbReference>
<dbReference type="GO" id="GO:0009055">
    <property type="term" value="F:electron transfer activity"/>
    <property type="evidence" value="ECO:0007669"/>
    <property type="project" value="InterPro"/>
</dbReference>
<gene>
    <name evidence="7" type="ORF">EOJ36_00825</name>
</gene>
<dbReference type="Pfam" id="PF23500">
    <property type="entry name" value="DUF7133"/>
    <property type="match status" value="1"/>
</dbReference>
<dbReference type="PANTHER" id="PTHR33546">
    <property type="entry name" value="LARGE, MULTIFUNCTIONAL SECRETED PROTEIN-RELATED"/>
    <property type="match status" value="1"/>
</dbReference>
<dbReference type="InterPro" id="IPR009056">
    <property type="entry name" value="Cyt_c-like_dom"/>
</dbReference>
<dbReference type="InterPro" id="IPR055557">
    <property type="entry name" value="DUF7133"/>
</dbReference>
<sequence length="1134" mass="126149">MKNNRTMKKIFYLLAAMPFLTISCVNQNEKDTYKILLEDPENLAQKAQAAKDKLGIKIANGLQITRWASDSLAPDPVAIDVDDQGAIYLARTNRQKNSEFDIRGHRDWMTESIGLQSVEDRRAFLHKIFAPENSEKNTWLKDLNGDGSHDWKDLAVEKEEIWKIEDKDKDGFADRSTRIFNGFNDEVTDVTGGILIRKKDAFAAVGPDLWRLENTNKKGLLTNPKSISHGYAVHIGFGGHGMSGLTEGPDGKIYWQIGDIGANITSVDGKTFKHPNSGVIVRSNPDGTNFEVFASGLRNTHEFVFDQYGNLISSDNDGDHPGESERLVHVVEGSDAGWRSNWQYGKYTDPKNNLYKVWMDEKLYVPRWEGQAAYIIPPIRNYHNGPTGMLFNPGTALGKKWLNKFFLVEFIGLGSRSHIWSFDLKPKGASFDFNSEVDVTSGILPTGIRFGPDGALYAADWVFGWDTKNFGRIWKIDVAENEKDLVEERKRTEQLIQMNYESQTVAQLYELLFYSDLRVRQKAQFELVTRKEEGTKAFLNAINQKENQLARIHGIWGVGIQAGKHAEIGKLLYDLLKDSDNEIKAQAAKVLGDLYDKGAEDQLIDNLSSSEPRVVFFAAQALGRIQSEKALPSLLKVIEQNADKDLYIRHAAVLALSRIGKTEPIVALKSSTNRSLRIAAVLVLRRLKSPQVAEFLNDSDEYIVTEAARAINDDESIPDALPALAAVLGNERFSSEPLIRRAINACLRVGGTKEISLLINYSERKGITDVLRAEAIATLGSWANPSVMDRVDGRHRGPLERNPADVAKLVESKIPSYLQSANPEILISTAKLLGELNIQNYRSEEIQLFLNHKNSKVRLAFLNSLIALNDPNLAILIQKGIEDSDKSIRSLALSSVDKIELDAKQLPGIVEPILEKGSLSEKQSILQSLGRLKAEKSESTLKDLMARMVKKELPKEIRLDLVEAVEKSKNEKLIAQLDALKISTGSPMDEFMDALYGGEIQAGSNVFLRNQSAECIRCHNAGGQGGEVGPSLKGVGSRLTREQILQALIEPSARIAPGYGNISVTLEDGQEVSGTLLIENEHEIQLKTGEAEPLKIAVSRIKKRENFPSGMPPMGSLLTKREIRDVVEYLSSLK</sequence>
<feature type="chain" id="PRO_5019564719" evidence="5">
    <location>
        <begin position="28"/>
        <end position="1134"/>
    </location>
</feature>
<evidence type="ECO:0000256" key="3">
    <source>
        <dbReference type="ARBA" id="ARBA00023004"/>
    </source>
</evidence>
<dbReference type="InterPro" id="IPR011989">
    <property type="entry name" value="ARM-like"/>
</dbReference>
<dbReference type="PROSITE" id="PS51257">
    <property type="entry name" value="PROKAR_LIPOPROTEIN"/>
    <property type="match status" value="1"/>
</dbReference>